<gene>
    <name evidence="1" type="ORF">BLNAU_20574</name>
</gene>
<dbReference type="EMBL" id="JARBJD010000295">
    <property type="protein sequence ID" value="KAK2944525.1"/>
    <property type="molecule type" value="Genomic_DNA"/>
</dbReference>
<dbReference type="Proteomes" id="UP001281761">
    <property type="component" value="Unassembled WGS sequence"/>
</dbReference>
<evidence type="ECO:0000313" key="1">
    <source>
        <dbReference type="EMBL" id="KAK2944525.1"/>
    </source>
</evidence>
<evidence type="ECO:0000313" key="2">
    <source>
        <dbReference type="Proteomes" id="UP001281761"/>
    </source>
</evidence>
<reference evidence="1 2" key="1">
    <citation type="journal article" date="2022" name="bioRxiv">
        <title>Genomics of Preaxostyla Flagellates Illuminates Evolutionary Transitions and the Path Towards Mitochondrial Loss.</title>
        <authorList>
            <person name="Novak L.V.F."/>
            <person name="Treitli S.C."/>
            <person name="Pyrih J."/>
            <person name="Halakuc P."/>
            <person name="Pipaliya S.V."/>
            <person name="Vacek V."/>
            <person name="Brzon O."/>
            <person name="Soukal P."/>
            <person name="Eme L."/>
            <person name="Dacks J.B."/>
            <person name="Karnkowska A."/>
            <person name="Elias M."/>
            <person name="Hampl V."/>
        </authorList>
    </citation>
    <scope>NUCLEOTIDE SEQUENCE [LARGE SCALE GENOMIC DNA]</scope>
    <source>
        <strain evidence="1">NAU3</strain>
        <tissue evidence="1">Gut</tissue>
    </source>
</reference>
<proteinExistence type="predicted"/>
<comment type="caution">
    <text evidence="1">The sequence shown here is derived from an EMBL/GenBank/DDBJ whole genome shotgun (WGS) entry which is preliminary data.</text>
</comment>
<accession>A0ABQ9WYC7</accession>
<name>A0ABQ9WYC7_9EUKA</name>
<sequence>MGCSINNTHSLVMRLQTTGFARQMMRKDVPNHYASPLSRIIDWTLNENSSIYVPEETENRNKVEITHELSILLDWKTAQITNPTPYLLFSFANSPLETIGTKLDLFSIAATRTLACCRTTNKYCLHPTSIK</sequence>
<protein>
    <submittedName>
        <fullName evidence="1">Uncharacterized protein</fullName>
    </submittedName>
</protein>
<organism evidence="1 2">
    <name type="scientific">Blattamonas nauphoetae</name>
    <dbReference type="NCBI Taxonomy" id="2049346"/>
    <lineage>
        <taxon>Eukaryota</taxon>
        <taxon>Metamonada</taxon>
        <taxon>Preaxostyla</taxon>
        <taxon>Oxymonadida</taxon>
        <taxon>Blattamonas</taxon>
    </lineage>
</organism>
<keyword evidence="2" id="KW-1185">Reference proteome</keyword>